<protein>
    <submittedName>
        <fullName evidence="1">Ent-copalyl diphosphate synthase 2-like</fullName>
    </submittedName>
</protein>
<reference evidence="1 2" key="1">
    <citation type="journal article" date="2015" name="Proc. Natl. Acad. Sci. U.S.A.">
        <title>The resurrection genome of Boea hygrometrica: A blueprint for survival of dehydration.</title>
        <authorList>
            <person name="Xiao L."/>
            <person name="Yang G."/>
            <person name="Zhang L."/>
            <person name="Yang X."/>
            <person name="Zhao S."/>
            <person name="Ji Z."/>
            <person name="Zhou Q."/>
            <person name="Hu M."/>
            <person name="Wang Y."/>
            <person name="Chen M."/>
            <person name="Xu Y."/>
            <person name="Jin H."/>
            <person name="Xiao X."/>
            <person name="Hu G."/>
            <person name="Bao F."/>
            <person name="Hu Y."/>
            <person name="Wan P."/>
            <person name="Li L."/>
            <person name="Deng X."/>
            <person name="Kuang T."/>
            <person name="Xiang C."/>
            <person name="Zhu J.K."/>
            <person name="Oliver M.J."/>
            <person name="He Y."/>
        </authorList>
    </citation>
    <scope>NUCLEOTIDE SEQUENCE [LARGE SCALE GENOMIC DNA]</scope>
    <source>
        <strain evidence="2">cv. XS01</strain>
    </source>
</reference>
<evidence type="ECO:0000313" key="2">
    <source>
        <dbReference type="Proteomes" id="UP000250235"/>
    </source>
</evidence>
<dbReference type="Proteomes" id="UP000250235">
    <property type="component" value="Unassembled WGS sequence"/>
</dbReference>
<organism evidence="1 2">
    <name type="scientific">Dorcoceras hygrometricum</name>
    <dbReference type="NCBI Taxonomy" id="472368"/>
    <lineage>
        <taxon>Eukaryota</taxon>
        <taxon>Viridiplantae</taxon>
        <taxon>Streptophyta</taxon>
        <taxon>Embryophyta</taxon>
        <taxon>Tracheophyta</taxon>
        <taxon>Spermatophyta</taxon>
        <taxon>Magnoliopsida</taxon>
        <taxon>eudicotyledons</taxon>
        <taxon>Gunneridae</taxon>
        <taxon>Pentapetalae</taxon>
        <taxon>asterids</taxon>
        <taxon>lamiids</taxon>
        <taxon>Lamiales</taxon>
        <taxon>Gesneriaceae</taxon>
        <taxon>Didymocarpoideae</taxon>
        <taxon>Trichosporeae</taxon>
        <taxon>Loxocarpinae</taxon>
        <taxon>Dorcoceras</taxon>
    </lineage>
</organism>
<evidence type="ECO:0000313" key="1">
    <source>
        <dbReference type="EMBL" id="KZV53158.1"/>
    </source>
</evidence>
<dbReference type="AlphaFoldDB" id="A0A2Z7D7D4"/>
<accession>A0A2Z7D7D4</accession>
<sequence length="285" mass="32112">MTASYIQNTIQINFDSVLSLSDKGMVTMFKALESSGLRSFLGYYADIYEGDLENFFATALVRENSVISCVQGKFIEISEEQFAGVFELPSEGLTSVEAFPEDDKRSKEILFAFGEPIKTSFKKNHSCGLKINWSKFLFSILKDMVTPSSKQARGFTQSRSHQEMVFRAEMTFCKDIHIQKDALTQELTAFHLEKHRRSSILFVLNCLKSLPILIEGVMTKRGKRVVEVHSLKIEANLVVVEEAAANLQGKEVDLIEEEEAGVQDLVDGFLEKIFFCSILVQNSCT</sequence>
<proteinExistence type="predicted"/>
<gene>
    <name evidence="1" type="ORF">F511_19012</name>
</gene>
<keyword evidence="2" id="KW-1185">Reference proteome</keyword>
<dbReference type="EMBL" id="KQ990530">
    <property type="protein sequence ID" value="KZV53158.1"/>
    <property type="molecule type" value="Genomic_DNA"/>
</dbReference>
<name>A0A2Z7D7D4_9LAMI</name>